<dbReference type="OrthoDB" id="10258141at2759"/>
<dbReference type="InParanoid" id="I2H1Y5"/>
<evidence type="ECO:0000256" key="3">
    <source>
        <dbReference type="ARBA" id="ARBA00022448"/>
    </source>
</evidence>
<protein>
    <recommendedName>
        <fullName evidence="6">Vacuolar protein sorting-associated protein 35</fullName>
    </recommendedName>
</protein>
<dbReference type="KEGG" id="tbl:TBLA_0C05900"/>
<evidence type="ECO:0000256" key="6">
    <source>
        <dbReference type="PIRNR" id="PIRNR009375"/>
    </source>
</evidence>
<feature type="compositionally biased region" description="Low complexity" evidence="7">
    <location>
        <begin position="907"/>
        <end position="922"/>
    </location>
</feature>
<dbReference type="FunCoup" id="I2H1Y5">
    <property type="interactions" value="1365"/>
</dbReference>
<evidence type="ECO:0000313" key="8">
    <source>
        <dbReference type="EMBL" id="CCH60387.1"/>
    </source>
</evidence>
<keyword evidence="3 6" id="KW-0813">Transport</keyword>
<comment type="subcellular location">
    <subcellularLocation>
        <location evidence="1">Membrane</location>
        <topology evidence="1">Peripheral membrane protein</topology>
    </subcellularLocation>
</comment>
<keyword evidence="4 6" id="KW-0653">Protein transport</keyword>
<evidence type="ECO:0000256" key="1">
    <source>
        <dbReference type="ARBA" id="ARBA00004170"/>
    </source>
</evidence>
<reference evidence="8 9" key="1">
    <citation type="journal article" date="2011" name="Proc. Natl. Acad. Sci. U.S.A.">
        <title>Evolutionary erosion of yeast sex chromosomes by mating-type switching accidents.</title>
        <authorList>
            <person name="Gordon J.L."/>
            <person name="Armisen D."/>
            <person name="Proux-Wera E."/>
            <person name="Oheigeartaigh S.S."/>
            <person name="Byrne K.P."/>
            <person name="Wolfe K.H."/>
        </authorList>
    </citation>
    <scope>NUCLEOTIDE SEQUENCE [LARGE SCALE GENOMIC DNA]</scope>
    <source>
        <strain evidence="9">ATCC 34711 / CBS 6284 / DSM 70876 / NBRC 10599 / NRRL Y-10934 / UCD 77-7</strain>
    </source>
</reference>
<dbReference type="STRING" id="1071380.I2H1Y5"/>
<proteinExistence type="inferred from homology"/>
<dbReference type="eggNOG" id="KOG1107">
    <property type="taxonomic scope" value="Eukaryota"/>
</dbReference>
<comment type="similarity">
    <text evidence="2 6">Belongs to the VPS35 family.</text>
</comment>
<gene>
    <name evidence="8" type="primary">TBLA0C05900</name>
    <name evidence="8" type="ORF">TBLA_0C05900</name>
</gene>
<evidence type="ECO:0000256" key="2">
    <source>
        <dbReference type="ARBA" id="ARBA00006536"/>
    </source>
</evidence>
<dbReference type="OMA" id="YERVQFC"/>
<dbReference type="AlphaFoldDB" id="I2H1Y5"/>
<dbReference type="Pfam" id="PF03635">
    <property type="entry name" value="Vps35"/>
    <property type="match status" value="1"/>
</dbReference>
<dbReference type="PIRSF" id="PIRSF009375">
    <property type="entry name" value="Retromer_Vps35"/>
    <property type="match status" value="1"/>
</dbReference>
<feature type="region of interest" description="Disordered" evidence="7">
    <location>
        <begin position="902"/>
        <end position="922"/>
    </location>
</feature>
<evidence type="ECO:0000256" key="5">
    <source>
        <dbReference type="ARBA" id="ARBA00023136"/>
    </source>
</evidence>
<evidence type="ECO:0000256" key="7">
    <source>
        <dbReference type="SAM" id="MobiDB-lite"/>
    </source>
</evidence>
<organism evidence="8 9">
    <name type="scientific">Henningerozyma blattae (strain ATCC 34711 / CBS 6284 / DSM 70876 / NBRC 10599 / NRRL Y-10934 / UCD 77-7)</name>
    <name type="common">Yeast</name>
    <name type="synonym">Tetrapisispora blattae</name>
    <dbReference type="NCBI Taxonomy" id="1071380"/>
    <lineage>
        <taxon>Eukaryota</taxon>
        <taxon>Fungi</taxon>
        <taxon>Dikarya</taxon>
        <taxon>Ascomycota</taxon>
        <taxon>Saccharomycotina</taxon>
        <taxon>Saccharomycetes</taxon>
        <taxon>Saccharomycetales</taxon>
        <taxon>Saccharomycetaceae</taxon>
        <taxon>Henningerozyma</taxon>
    </lineage>
</organism>
<accession>I2H1Y5</accession>
<dbReference type="GeneID" id="14495367"/>
<dbReference type="GO" id="GO:0030906">
    <property type="term" value="C:retromer, cargo-selective complex"/>
    <property type="evidence" value="ECO:0007669"/>
    <property type="project" value="InterPro"/>
</dbReference>
<dbReference type="EMBL" id="HE806318">
    <property type="protein sequence ID" value="CCH60387.1"/>
    <property type="molecule type" value="Genomic_DNA"/>
</dbReference>
<dbReference type="Proteomes" id="UP000002866">
    <property type="component" value="Chromosome 3"/>
</dbReference>
<dbReference type="GO" id="GO:0005770">
    <property type="term" value="C:late endosome"/>
    <property type="evidence" value="ECO:0007669"/>
    <property type="project" value="TreeGrafter"/>
</dbReference>
<dbReference type="GO" id="GO:0006886">
    <property type="term" value="P:intracellular protein transport"/>
    <property type="evidence" value="ECO:0007669"/>
    <property type="project" value="TreeGrafter"/>
</dbReference>
<sequence length="978" mass="114211">MSYSDSLDKASRIIKKESSSIQKTVTHRNLMGALKHCSVMLTELRNPNLLPKQYYELYIMIYDTLSILLPYLVENHQKRHHLADLYELVQYAGNIVPRLYLMITVGTAYLKCDDAPGEELCKDMIEMCRGIQNPIRGLFLRYYLSQRTKGILPTPDNSIDFSCHFIITNFVEMNKLWVRLQHQGPLKERNKRSKERKELQILIGTQLVRLSHIIGDDNLTLYKDKFLPLILDQIVQCRDVISQEYLLDVICQVFPDNYHLNTLDMLLDTTLQLNPDVAIHTVVLSFVNRLNGYMDRCEAAHSQENNKKDDSFAYKKNSINVFQIFWNYLSYLNEERPDFTLNQIIPLVESILELSLRWYPKNLQNLNALYSFTVEKCNDFGPNLISEKENEVLFLNLLTLLDISEQLITTSKQKFFYLLITHCESYRHLLSLQSTNIQIKVAETLLDIFINFNPIDINPIELKDDLKHALIDSRSNFIYLESTQHLDNLLTIFIPILNLGNSKNLKLKSSSLDKQLIGDRDRNGSEIVHTISGSEEQKKLLNEIHSQSHHFHRQENDSILDIDHELPLNPLQEKIAKFSHVLMFIINSSIQKDKIIEFRNNTDNHYKDNEVIIIKLLEKEIKCLLILKNWYLKGNKNIQFTFPSVITQFWKIIRKSYILKKQNLLIEKFDYIAKLCFKHVSRCINELFNLCGSKMNDSVYKFYLTSASLADQLFLTEVSYDFFSQAFTIFEDSLSDSKTQFQALIFMCQTLQKTRSLYVDSYYEQLIVRCTLHASKLLKKQDQCRAVYLCSHLWWATEIAYLGEEDDEDDELNKDDKKLQKHDELYHEGKRVLECLQKSLRTADSIIDNIQSCELMIEILNRCLYYFIHDQEYDTHVTVKYINGLIELIKINLKTMKNEEEIEEGTSNNSKSSINDNNQNNNGNASNSVTSALFGIEETFNSLQLQDPENKDKNLVVMGLDGTFISFLKIKLAFQWKK</sequence>
<dbReference type="PANTHER" id="PTHR11099">
    <property type="entry name" value="VACUOLAR SORTING PROTEIN 35"/>
    <property type="match status" value="1"/>
</dbReference>
<comment type="function">
    <text evidence="6">Plays a role in vesicular protein sorting.</text>
</comment>
<dbReference type="GO" id="GO:0042147">
    <property type="term" value="P:retrograde transport, endosome to Golgi"/>
    <property type="evidence" value="ECO:0007669"/>
    <property type="project" value="InterPro"/>
</dbReference>
<dbReference type="InterPro" id="IPR005378">
    <property type="entry name" value="Vps35"/>
</dbReference>
<evidence type="ECO:0000313" key="9">
    <source>
        <dbReference type="Proteomes" id="UP000002866"/>
    </source>
</evidence>
<dbReference type="GO" id="GO:0005829">
    <property type="term" value="C:cytosol"/>
    <property type="evidence" value="ECO:0007669"/>
    <property type="project" value="GOC"/>
</dbReference>
<evidence type="ECO:0000256" key="4">
    <source>
        <dbReference type="ARBA" id="ARBA00022927"/>
    </source>
</evidence>
<dbReference type="RefSeq" id="XP_004179906.1">
    <property type="nucleotide sequence ID" value="XM_004179858.1"/>
</dbReference>
<name>I2H1Y5_HENB6</name>
<dbReference type="HOGENOM" id="CLU_005836_0_0_1"/>
<keyword evidence="5" id="KW-0472">Membrane</keyword>
<dbReference type="PANTHER" id="PTHR11099:SF0">
    <property type="entry name" value="VACUOLAR PROTEIN SORTING-ASSOCIATED PROTEIN 35"/>
    <property type="match status" value="1"/>
</dbReference>
<keyword evidence="9" id="KW-1185">Reference proteome</keyword>
<dbReference type="InterPro" id="IPR042491">
    <property type="entry name" value="Vps35_C"/>
</dbReference>
<dbReference type="Gene3D" id="1.25.40.660">
    <property type="entry name" value="Vacuolar protein sorting-associated protein 35, helical subcomplex Vps35-C"/>
    <property type="match status" value="1"/>
</dbReference>